<organism evidence="1">
    <name type="scientific">Siphoviridae sp. ct0D87</name>
    <dbReference type="NCBI Taxonomy" id="2827760"/>
    <lineage>
        <taxon>Viruses</taxon>
        <taxon>Duplodnaviria</taxon>
        <taxon>Heunggongvirae</taxon>
        <taxon>Uroviricota</taxon>
        <taxon>Caudoviricetes</taxon>
    </lineage>
</organism>
<accession>A0A8S5SB51</accession>
<name>A0A8S5SB51_9CAUD</name>
<proteinExistence type="predicted"/>
<reference evidence="1" key="1">
    <citation type="journal article" date="2021" name="Proc. Natl. Acad. Sci. U.S.A.">
        <title>A Catalog of Tens of Thousands of Viruses from Human Metagenomes Reveals Hidden Associations with Chronic Diseases.</title>
        <authorList>
            <person name="Tisza M.J."/>
            <person name="Buck C.B."/>
        </authorList>
    </citation>
    <scope>NUCLEOTIDE SEQUENCE</scope>
    <source>
        <strain evidence="1">Ct0D87</strain>
    </source>
</reference>
<protein>
    <submittedName>
        <fullName evidence="1">Uncharacterized protein</fullName>
    </submittedName>
</protein>
<dbReference type="EMBL" id="BK032561">
    <property type="protein sequence ID" value="DAF47895.1"/>
    <property type="molecule type" value="Genomic_DNA"/>
</dbReference>
<sequence length="31" mass="3522">MLVASSFLTAISCTSFSTSYTRKRIKKRHNS</sequence>
<evidence type="ECO:0000313" key="1">
    <source>
        <dbReference type="EMBL" id="DAF47895.1"/>
    </source>
</evidence>